<sequence>RDMGQVRSIVRTLNCRKADFQLFEELLSRTPCDMVLQDKGAEHSWKIFKEAFHKAQEPSVPVCRKSRREGKRLVWLSRELLVKLKKKKELHRQCKQGQGTWGVYRDTARLCRDEVRKAKAQLELNLAREVKTNKKGFCRCINHKRKIKENVPPLATGNGDHVSTDDEKAEVLNNFFASVFTNNCFPRPSWVRGQQDGDRGGRPPPTVEEDQV</sequence>
<dbReference type="EMBL" id="KL448051">
    <property type="protein sequence ID" value="KFO79625.1"/>
    <property type="molecule type" value="Genomic_DNA"/>
</dbReference>
<evidence type="ECO:0000256" key="1">
    <source>
        <dbReference type="SAM" id="MobiDB-lite"/>
    </source>
</evidence>
<dbReference type="GO" id="GO:0061343">
    <property type="term" value="P:cell adhesion involved in heart morphogenesis"/>
    <property type="evidence" value="ECO:0007669"/>
    <property type="project" value="TreeGrafter"/>
</dbReference>
<reference evidence="2 3" key="1">
    <citation type="submission" date="2014-04" db="EMBL/GenBank/DDBJ databases">
        <title>Genome evolution of avian class.</title>
        <authorList>
            <person name="Zhang G."/>
            <person name="Li C."/>
        </authorList>
    </citation>
    <scope>NUCLEOTIDE SEQUENCE [LARGE SCALE GENOMIC DNA]</scope>
    <source>
        <strain evidence="2">BGI_N303</strain>
    </source>
</reference>
<keyword evidence="3" id="KW-1185">Reference proteome</keyword>
<feature type="non-terminal residue" evidence="2">
    <location>
        <position position="1"/>
    </location>
</feature>
<protein>
    <submittedName>
        <fullName evidence="2">Uncharacterized protein</fullName>
    </submittedName>
</protein>
<evidence type="ECO:0000313" key="3">
    <source>
        <dbReference type="Proteomes" id="UP000053760"/>
    </source>
</evidence>
<dbReference type="PANTHER" id="PTHR33395">
    <property type="entry name" value="TRANSCRIPTASE, PUTATIVE-RELATED-RELATED"/>
    <property type="match status" value="1"/>
</dbReference>
<gene>
    <name evidence="2" type="ORF">N303_03515</name>
</gene>
<dbReference type="GO" id="GO:0031012">
    <property type="term" value="C:extracellular matrix"/>
    <property type="evidence" value="ECO:0007669"/>
    <property type="project" value="TreeGrafter"/>
</dbReference>
<evidence type="ECO:0000313" key="2">
    <source>
        <dbReference type="EMBL" id="KFO79625.1"/>
    </source>
</evidence>
<name>A0A091GB74_CUCCA</name>
<proteinExistence type="predicted"/>
<dbReference type="PANTHER" id="PTHR33395:SF22">
    <property type="entry name" value="REVERSE TRANSCRIPTASE DOMAIN-CONTAINING PROTEIN"/>
    <property type="match status" value="1"/>
</dbReference>
<dbReference type="GO" id="GO:0007508">
    <property type="term" value="P:larval heart development"/>
    <property type="evidence" value="ECO:0007669"/>
    <property type="project" value="TreeGrafter"/>
</dbReference>
<feature type="region of interest" description="Disordered" evidence="1">
    <location>
        <begin position="189"/>
        <end position="212"/>
    </location>
</feature>
<accession>A0A091GB74</accession>
<dbReference type="AlphaFoldDB" id="A0A091GB74"/>
<dbReference type="Proteomes" id="UP000053760">
    <property type="component" value="Unassembled WGS sequence"/>
</dbReference>
<dbReference type="STRING" id="55661.A0A091GB74"/>
<feature type="non-terminal residue" evidence="2">
    <location>
        <position position="212"/>
    </location>
</feature>
<organism evidence="2 3">
    <name type="scientific">Cuculus canorus</name>
    <name type="common">Common cuckoo</name>
    <dbReference type="NCBI Taxonomy" id="55661"/>
    <lineage>
        <taxon>Eukaryota</taxon>
        <taxon>Metazoa</taxon>
        <taxon>Chordata</taxon>
        <taxon>Craniata</taxon>
        <taxon>Vertebrata</taxon>
        <taxon>Euteleostomi</taxon>
        <taxon>Archelosauria</taxon>
        <taxon>Archosauria</taxon>
        <taxon>Dinosauria</taxon>
        <taxon>Saurischia</taxon>
        <taxon>Theropoda</taxon>
        <taxon>Coelurosauria</taxon>
        <taxon>Aves</taxon>
        <taxon>Neognathae</taxon>
        <taxon>Neoaves</taxon>
        <taxon>Otidimorphae</taxon>
        <taxon>Cuculiformes</taxon>
        <taxon>Cuculidae</taxon>
        <taxon>Cuculus</taxon>
    </lineage>
</organism>